<dbReference type="eggNOG" id="KOG1414">
    <property type="taxonomic scope" value="Eukaryota"/>
</dbReference>
<dbReference type="OrthoDB" id="295274at2759"/>
<dbReference type="PANTHER" id="PTHR19304">
    <property type="entry name" value="CYCLIC-AMP RESPONSE ELEMENT BINDING PROTEIN"/>
    <property type="match status" value="1"/>
</dbReference>
<evidence type="ECO:0000256" key="5">
    <source>
        <dbReference type="SAM" id="MobiDB-lite"/>
    </source>
</evidence>
<dbReference type="AlphaFoldDB" id="A0A1I8MWN3"/>
<protein>
    <submittedName>
        <fullName evidence="9">Cyclic AMP-dependent transcription factor ATF-2</fullName>
    </submittedName>
</protein>
<name>A0A1I8MWN3_MUSDO</name>
<keyword evidence="4" id="KW-0539">Nucleus</keyword>
<proteinExistence type="predicted"/>
<dbReference type="InterPro" id="IPR051027">
    <property type="entry name" value="bZIP_transcription_factors"/>
</dbReference>
<comment type="subcellular location">
    <subcellularLocation>
        <location evidence="1">Nucleus</location>
    </subcellularLocation>
</comment>
<keyword evidence="2" id="KW-0805">Transcription regulation</keyword>
<feature type="compositionally biased region" description="Basic and acidic residues" evidence="5">
    <location>
        <begin position="307"/>
        <end position="317"/>
    </location>
</feature>
<feature type="region of interest" description="Disordered" evidence="5">
    <location>
        <begin position="293"/>
        <end position="330"/>
    </location>
</feature>
<dbReference type="EnsemblMetazoa" id="MDOA009205-RA">
    <property type="protein sequence ID" value="MDOA009205-PA"/>
    <property type="gene ID" value="MDOA009205"/>
</dbReference>
<evidence type="ECO:0000256" key="1">
    <source>
        <dbReference type="ARBA" id="ARBA00004123"/>
    </source>
</evidence>
<dbReference type="GO" id="GO:0003700">
    <property type="term" value="F:DNA-binding transcription factor activity"/>
    <property type="evidence" value="ECO:0007669"/>
    <property type="project" value="InterPro"/>
</dbReference>
<dbReference type="CDD" id="cd14686">
    <property type="entry name" value="bZIP"/>
    <property type="match status" value="1"/>
</dbReference>
<sequence>MSYHHGTSDEVDNDAGMLLNLSQKSSIFVVDQTPTPTRLIKNCEEVGLFDDLRNVNPFDETFRRACEQNIQHPGSNHNFHAEEEALHTPQVFPQFDVAVEGGISAGEDLSKHTLNTPGVHTLNTPVVLDNLLETPPIITKTNETDDISTSVNKYRPIAEKPAPSASSQSNEALTFMPSTVQFIQPQVITVTFPTAETNITTESGKVSKTNQKPLPIILPKLNTSAAKDSTSSSVVTSTTSSSSTPHPEPSSASLTPTSQLPIKERLKAILNQSSKSKPPEWPSNKCSGKSAIIHRATSSSSSSRKLSSKDDTMERRRAASTRYRQKMKKRNADLQMENEKLKQRVKQLEAQVAKLQTAALQPLQAPATITDLGIPAQIQIPASTIHLVMNIPKVVVPYGSNINNTQTILKNPITYRIDKN</sequence>
<evidence type="ECO:0000259" key="6">
    <source>
        <dbReference type="Pfam" id="PF07716"/>
    </source>
</evidence>
<dbReference type="KEGG" id="mde:101890809"/>
<evidence type="ECO:0000313" key="9">
    <source>
        <dbReference type="RefSeq" id="XP_005176808.1"/>
    </source>
</evidence>
<gene>
    <name evidence="7" type="primary">101890809</name>
    <name evidence="9" type="synonym">LOC101890809</name>
</gene>
<keyword evidence="3" id="KW-0804">Transcription</keyword>
<dbReference type="GO" id="GO:0005634">
    <property type="term" value="C:nucleus"/>
    <property type="evidence" value="ECO:0007669"/>
    <property type="project" value="UniProtKB-SubCell"/>
</dbReference>
<dbReference type="Pfam" id="PF07716">
    <property type="entry name" value="bZIP_2"/>
    <property type="match status" value="1"/>
</dbReference>
<evidence type="ECO:0000256" key="3">
    <source>
        <dbReference type="ARBA" id="ARBA00023163"/>
    </source>
</evidence>
<feature type="domain" description="BZIP" evidence="6">
    <location>
        <begin position="310"/>
        <end position="357"/>
    </location>
</feature>
<feature type="compositionally biased region" description="Low complexity" evidence="5">
    <location>
        <begin position="293"/>
        <end position="305"/>
    </location>
</feature>
<evidence type="ECO:0000256" key="2">
    <source>
        <dbReference type="ARBA" id="ARBA00023015"/>
    </source>
</evidence>
<dbReference type="InterPro" id="IPR004827">
    <property type="entry name" value="bZIP"/>
</dbReference>
<accession>A0A1I8MWN3</accession>
<reference evidence="9" key="2">
    <citation type="submission" date="2025-04" db="UniProtKB">
        <authorList>
            <consortium name="RefSeq"/>
        </authorList>
    </citation>
    <scope>IDENTIFICATION</scope>
    <source>
        <strain evidence="9">Aabys</strain>
    </source>
</reference>
<dbReference type="RefSeq" id="XP_005176808.1">
    <property type="nucleotide sequence ID" value="XM_005176751.3"/>
</dbReference>
<dbReference type="Proteomes" id="UP001652621">
    <property type="component" value="Unplaced"/>
</dbReference>
<dbReference type="VEuPathDB" id="VectorBase:MDOMA2_010698"/>
<evidence type="ECO:0000313" key="8">
    <source>
        <dbReference type="Proteomes" id="UP001652621"/>
    </source>
</evidence>
<organism evidence="7">
    <name type="scientific">Musca domestica</name>
    <name type="common">House fly</name>
    <dbReference type="NCBI Taxonomy" id="7370"/>
    <lineage>
        <taxon>Eukaryota</taxon>
        <taxon>Metazoa</taxon>
        <taxon>Ecdysozoa</taxon>
        <taxon>Arthropoda</taxon>
        <taxon>Hexapoda</taxon>
        <taxon>Insecta</taxon>
        <taxon>Pterygota</taxon>
        <taxon>Neoptera</taxon>
        <taxon>Endopterygota</taxon>
        <taxon>Diptera</taxon>
        <taxon>Brachycera</taxon>
        <taxon>Muscomorpha</taxon>
        <taxon>Muscoidea</taxon>
        <taxon>Muscidae</taxon>
        <taxon>Musca</taxon>
    </lineage>
</organism>
<evidence type="ECO:0000256" key="4">
    <source>
        <dbReference type="ARBA" id="ARBA00023242"/>
    </source>
</evidence>
<feature type="compositionally biased region" description="Low complexity" evidence="5">
    <location>
        <begin position="223"/>
        <end position="253"/>
    </location>
</feature>
<reference evidence="7" key="1">
    <citation type="submission" date="2020-05" db="UniProtKB">
        <authorList>
            <consortium name="EnsemblMetazoa"/>
        </authorList>
    </citation>
    <scope>IDENTIFICATION</scope>
    <source>
        <strain evidence="7">Aabys</strain>
    </source>
</reference>
<keyword evidence="8" id="KW-1185">Reference proteome</keyword>
<dbReference type="VEuPathDB" id="VectorBase:MDOA009205"/>
<evidence type="ECO:0000313" key="7">
    <source>
        <dbReference type="EnsemblMetazoa" id="MDOA009205-PA"/>
    </source>
</evidence>
<feature type="region of interest" description="Disordered" evidence="5">
    <location>
        <begin position="218"/>
        <end position="260"/>
    </location>
</feature>
<dbReference type="STRING" id="7370.A0A1I8MWN3"/>